<proteinExistence type="predicted"/>
<feature type="transmembrane region" description="Helical" evidence="2">
    <location>
        <begin position="6"/>
        <end position="22"/>
    </location>
</feature>
<dbReference type="EMBL" id="JACONT010000014">
    <property type="protein sequence ID" value="MBC3941674.1"/>
    <property type="molecule type" value="Genomic_DNA"/>
</dbReference>
<name>A0ABR7AMJ0_9SPHN</name>
<feature type="region of interest" description="Disordered" evidence="1">
    <location>
        <begin position="27"/>
        <end position="51"/>
    </location>
</feature>
<gene>
    <name evidence="3" type="ORF">H8S47_08245</name>
</gene>
<dbReference type="Proteomes" id="UP000597613">
    <property type="component" value="Unassembled WGS sequence"/>
</dbReference>
<sequence>MIDNLALGLSHGLMMLAAFLLLKRPDLDREPSPHDAPEKKRAPIEKPRRDA</sequence>
<reference evidence="3 4" key="1">
    <citation type="submission" date="2020-08" db="EMBL/GenBank/DDBJ databases">
        <title>Putative novel bacterial strains isolated from necrotic wheat leaf tissues caused by Xanthomonas translucens.</title>
        <authorList>
            <person name="Tambong J.T."/>
        </authorList>
    </citation>
    <scope>NUCLEOTIDE SEQUENCE [LARGE SCALE GENOMIC DNA]</scope>
    <source>
        <strain evidence="4">DOAB 1063</strain>
    </source>
</reference>
<evidence type="ECO:0000313" key="4">
    <source>
        <dbReference type="Proteomes" id="UP000597613"/>
    </source>
</evidence>
<keyword evidence="4" id="KW-1185">Reference proteome</keyword>
<protein>
    <recommendedName>
        <fullName evidence="5">Cell envelope biogenesis protein TolA</fullName>
    </recommendedName>
</protein>
<keyword evidence="2" id="KW-0472">Membrane</keyword>
<keyword evidence="2" id="KW-1133">Transmembrane helix</keyword>
<evidence type="ECO:0000256" key="2">
    <source>
        <dbReference type="SAM" id="Phobius"/>
    </source>
</evidence>
<keyword evidence="2" id="KW-0812">Transmembrane</keyword>
<evidence type="ECO:0000256" key="1">
    <source>
        <dbReference type="SAM" id="MobiDB-lite"/>
    </source>
</evidence>
<accession>A0ABR7AMJ0</accession>
<evidence type="ECO:0000313" key="3">
    <source>
        <dbReference type="EMBL" id="MBC3941674.1"/>
    </source>
</evidence>
<organism evidence="3 4">
    <name type="scientific">Sphingomonas albertensis</name>
    <dbReference type="NCBI Taxonomy" id="2762591"/>
    <lineage>
        <taxon>Bacteria</taxon>
        <taxon>Pseudomonadati</taxon>
        <taxon>Pseudomonadota</taxon>
        <taxon>Alphaproteobacteria</taxon>
        <taxon>Sphingomonadales</taxon>
        <taxon>Sphingomonadaceae</taxon>
        <taxon>Sphingomonas</taxon>
    </lineage>
</organism>
<comment type="caution">
    <text evidence="3">The sequence shown here is derived from an EMBL/GenBank/DDBJ whole genome shotgun (WGS) entry which is preliminary data.</text>
</comment>
<evidence type="ECO:0008006" key="5">
    <source>
        <dbReference type="Google" id="ProtNLM"/>
    </source>
</evidence>
<dbReference type="RefSeq" id="WP_187503406.1">
    <property type="nucleotide sequence ID" value="NZ_CP162536.1"/>
</dbReference>